<sequence length="57" mass="6737">MRIYLEIFSICMLIGVIFAIPQIIDYYKNHNNNALYLIKRRQKIAIAPLVGIYLSFF</sequence>
<evidence type="ECO:0000256" key="1">
    <source>
        <dbReference type="SAM" id="Phobius"/>
    </source>
</evidence>
<dbReference type="EMBL" id="JBEPMA010000003">
    <property type="protein sequence ID" value="MET3617104.1"/>
    <property type="molecule type" value="Genomic_DNA"/>
</dbReference>
<keyword evidence="1" id="KW-0472">Membrane</keyword>
<keyword evidence="3" id="KW-1185">Reference proteome</keyword>
<protein>
    <submittedName>
        <fullName evidence="2">Uncharacterized protein</fullName>
    </submittedName>
</protein>
<gene>
    <name evidence="2" type="ORF">ABID14_000732</name>
</gene>
<reference evidence="2 3" key="1">
    <citation type="submission" date="2024-06" db="EMBL/GenBank/DDBJ databases">
        <title>Genomic Encyclopedia of Type Strains, Phase IV (KMG-IV): sequencing the most valuable type-strain genomes for metagenomic binning, comparative biology and taxonomic classification.</title>
        <authorList>
            <person name="Goeker M."/>
        </authorList>
    </citation>
    <scope>NUCLEOTIDE SEQUENCE [LARGE SCALE GENOMIC DNA]</scope>
    <source>
        <strain evidence="2 3">DSM 21460</strain>
    </source>
</reference>
<keyword evidence="1" id="KW-1133">Transmembrane helix</keyword>
<comment type="caution">
    <text evidence="2">The sequence shown here is derived from an EMBL/GenBank/DDBJ whole genome shotgun (WGS) entry which is preliminary data.</text>
</comment>
<evidence type="ECO:0000313" key="3">
    <source>
        <dbReference type="Proteomes" id="UP001549162"/>
    </source>
</evidence>
<proteinExistence type="predicted"/>
<accession>A0ABV2JBH6</accession>
<keyword evidence="1" id="KW-0812">Transmembrane</keyword>
<organism evidence="2 3">
    <name type="scientific">Peptoniphilus olsenii</name>
    <dbReference type="NCBI Taxonomy" id="411570"/>
    <lineage>
        <taxon>Bacteria</taxon>
        <taxon>Bacillati</taxon>
        <taxon>Bacillota</taxon>
        <taxon>Tissierellia</taxon>
        <taxon>Tissierellales</taxon>
        <taxon>Peptoniphilaceae</taxon>
        <taxon>Peptoniphilus</taxon>
    </lineage>
</organism>
<name>A0ABV2JBH6_9FIRM</name>
<dbReference type="RefSeq" id="WP_354367232.1">
    <property type="nucleotide sequence ID" value="NZ_JBEPMA010000003.1"/>
</dbReference>
<dbReference type="Proteomes" id="UP001549162">
    <property type="component" value="Unassembled WGS sequence"/>
</dbReference>
<evidence type="ECO:0000313" key="2">
    <source>
        <dbReference type="EMBL" id="MET3617104.1"/>
    </source>
</evidence>
<feature type="transmembrane region" description="Helical" evidence="1">
    <location>
        <begin position="7"/>
        <end position="24"/>
    </location>
</feature>